<dbReference type="SMART" id="SM00490">
    <property type="entry name" value="HELICc"/>
    <property type="match status" value="1"/>
</dbReference>
<evidence type="ECO:0000256" key="3">
    <source>
        <dbReference type="ARBA" id="ARBA00022840"/>
    </source>
</evidence>
<accession>A0ABQ9E484</accession>
<dbReference type="Gene3D" id="3.40.50.300">
    <property type="entry name" value="P-loop containing nucleotide triphosphate hydrolases"/>
    <property type="match status" value="1"/>
</dbReference>
<comment type="domain">
    <text evidence="5">The Q motif is unique to and characteristic of the DEAD box family of RNA helicases and controls ATP binding and hydrolysis.</text>
</comment>
<protein>
    <recommendedName>
        <fullName evidence="5">ATP-dependent RNA helicase</fullName>
        <ecNumber evidence="5">3.6.4.13</ecNumber>
    </recommendedName>
</protein>
<keyword evidence="5" id="KW-0347">Helicase</keyword>
<dbReference type="PROSITE" id="PS51194">
    <property type="entry name" value="HELICASE_CTER"/>
    <property type="match status" value="1"/>
</dbReference>
<dbReference type="PANTHER" id="PTHR24031">
    <property type="entry name" value="RNA HELICASE"/>
    <property type="match status" value="1"/>
</dbReference>
<evidence type="ECO:0000313" key="7">
    <source>
        <dbReference type="EMBL" id="KAJ8300144.1"/>
    </source>
</evidence>
<evidence type="ECO:0000259" key="6">
    <source>
        <dbReference type="PROSITE" id="PS51194"/>
    </source>
</evidence>
<gene>
    <name evidence="7" type="ORF">KUTeg_021663</name>
</gene>
<keyword evidence="4 5" id="KW-0694">RNA-binding</keyword>
<comment type="similarity">
    <text evidence="5">Belongs to the DEAD box helicase family.</text>
</comment>
<keyword evidence="3 5" id="KW-0067">ATP-binding</keyword>
<dbReference type="InterPro" id="IPR027417">
    <property type="entry name" value="P-loop_NTPase"/>
</dbReference>
<dbReference type="Proteomes" id="UP001217089">
    <property type="component" value="Unassembled WGS sequence"/>
</dbReference>
<evidence type="ECO:0000256" key="1">
    <source>
        <dbReference type="ARBA" id="ARBA00022741"/>
    </source>
</evidence>
<dbReference type="Pfam" id="PF00271">
    <property type="entry name" value="Helicase_C"/>
    <property type="match status" value="1"/>
</dbReference>
<evidence type="ECO:0000256" key="5">
    <source>
        <dbReference type="RuleBase" id="RU365068"/>
    </source>
</evidence>
<name>A0ABQ9E484_TEGGR</name>
<dbReference type="EMBL" id="JARBDR010000919">
    <property type="protein sequence ID" value="KAJ8300144.1"/>
    <property type="molecule type" value="Genomic_DNA"/>
</dbReference>
<organism evidence="7 8">
    <name type="scientific">Tegillarca granosa</name>
    <name type="common">Malaysian cockle</name>
    <name type="synonym">Anadara granosa</name>
    <dbReference type="NCBI Taxonomy" id="220873"/>
    <lineage>
        <taxon>Eukaryota</taxon>
        <taxon>Metazoa</taxon>
        <taxon>Spiralia</taxon>
        <taxon>Lophotrochozoa</taxon>
        <taxon>Mollusca</taxon>
        <taxon>Bivalvia</taxon>
        <taxon>Autobranchia</taxon>
        <taxon>Pteriomorphia</taxon>
        <taxon>Arcoida</taxon>
        <taxon>Arcoidea</taxon>
        <taxon>Arcidae</taxon>
        <taxon>Tegillarca</taxon>
    </lineage>
</organism>
<comment type="caution">
    <text evidence="7">The sequence shown here is derived from an EMBL/GenBank/DDBJ whole genome shotgun (WGS) entry which is preliminary data.</text>
</comment>
<evidence type="ECO:0000313" key="8">
    <source>
        <dbReference type="Proteomes" id="UP001217089"/>
    </source>
</evidence>
<keyword evidence="2 5" id="KW-0378">Hydrolase</keyword>
<sequence>MVVFLATQDSVEFHYSLFQHFFGVRKLDNPELSDLYEDDESKSMNIYKLHGDMPQKDVAARGLHLPKVKWIVQYMTPGGVTEYIHRVGRTARAGLQGNSLLFLMPSEVEYIKLLNNQKIRLVSYKLCKYWTL</sequence>
<keyword evidence="1 5" id="KW-0547">Nucleotide-binding</keyword>
<evidence type="ECO:0000256" key="4">
    <source>
        <dbReference type="ARBA" id="ARBA00022884"/>
    </source>
</evidence>
<dbReference type="InterPro" id="IPR001650">
    <property type="entry name" value="Helicase_C-like"/>
</dbReference>
<dbReference type="EC" id="3.6.4.13" evidence="5"/>
<comment type="catalytic activity">
    <reaction evidence="5">
        <text>ATP + H2O = ADP + phosphate + H(+)</text>
        <dbReference type="Rhea" id="RHEA:13065"/>
        <dbReference type="ChEBI" id="CHEBI:15377"/>
        <dbReference type="ChEBI" id="CHEBI:15378"/>
        <dbReference type="ChEBI" id="CHEBI:30616"/>
        <dbReference type="ChEBI" id="CHEBI:43474"/>
        <dbReference type="ChEBI" id="CHEBI:456216"/>
        <dbReference type="EC" id="3.6.4.13"/>
    </reaction>
</comment>
<reference evidence="7 8" key="1">
    <citation type="submission" date="2022-12" db="EMBL/GenBank/DDBJ databases">
        <title>Chromosome-level genome of Tegillarca granosa.</title>
        <authorList>
            <person name="Kim J."/>
        </authorList>
    </citation>
    <scope>NUCLEOTIDE SEQUENCE [LARGE SCALE GENOMIC DNA]</scope>
    <source>
        <strain evidence="7">Teg-2019</strain>
        <tissue evidence="7">Adductor muscle</tissue>
    </source>
</reference>
<comment type="function">
    <text evidence="5">RNA helicase.</text>
</comment>
<proteinExistence type="inferred from homology"/>
<evidence type="ECO:0000256" key="2">
    <source>
        <dbReference type="ARBA" id="ARBA00022801"/>
    </source>
</evidence>
<feature type="domain" description="Helicase C-terminal" evidence="6">
    <location>
        <begin position="1"/>
        <end position="132"/>
    </location>
</feature>
<keyword evidence="8" id="KW-1185">Reference proteome</keyword>
<dbReference type="SUPFAM" id="SSF52540">
    <property type="entry name" value="P-loop containing nucleoside triphosphate hydrolases"/>
    <property type="match status" value="1"/>
</dbReference>